<organism evidence="2 3">
    <name type="scientific">Porphyromonas catoniae F0037</name>
    <dbReference type="NCBI Taxonomy" id="1127696"/>
    <lineage>
        <taxon>Bacteria</taxon>
        <taxon>Pseudomonadati</taxon>
        <taxon>Bacteroidota</taxon>
        <taxon>Bacteroidia</taxon>
        <taxon>Bacteroidales</taxon>
        <taxon>Porphyromonadaceae</taxon>
        <taxon>Porphyromonas</taxon>
    </lineage>
</organism>
<evidence type="ECO:0000256" key="1">
    <source>
        <dbReference type="SAM" id="MobiDB-lite"/>
    </source>
</evidence>
<name>L1NII8_9PORP</name>
<proteinExistence type="predicted"/>
<evidence type="ECO:0000313" key="3">
    <source>
        <dbReference type="Proteomes" id="UP000010408"/>
    </source>
</evidence>
<accession>L1NII8</accession>
<comment type="caution">
    <text evidence="2">The sequence shown here is derived from an EMBL/GenBank/DDBJ whole genome shotgun (WGS) entry which is preliminary data.</text>
</comment>
<dbReference type="HOGENOM" id="CLU_3028390_0_0_10"/>
<protein>
    <submittedName>
        <fullName evidence="2">Uncharacterized protein</fullName>
    </submittedName>
</protein>
<dbReference type="Proteomes" id="UP000010408">
    <property type="component" value="Unassembled WGS sequence"/>
</dbReference>
<dbReference type="EMBL" id="AMEQ01000006">
    <property type="protein sequence ID" value="EKY03017.1"/>
    <property type="molecule type" value="Genomic_DNA"/>
</dbReference>
<evidence type="ECO:0000313" key="2">
    <source>
        <dbReference type="EMBL" id="EKY03017.1"/>
    </source>
</evidence>
<sequence length="55" mass="6218">MPRGANFPHLKVREKDSSKQAPSLLRLSPPAIQARSIQLPRHVSLSYRAYPSNHL</sequence>
<dbReference type="AlphaFoldDB" id="L1NII8"/>
<gene>
    <name evidence="2" type="ORF">HMPREF9134_00198</name>
</gene>
<feature type="region of interest" description="Disordered" evidence="1">
    <location>
        <begin position="1"/>
        <end position="27"/>
    </location>
</feature>
<reference evidence="2 3" key="1">
    <citation type="submission" date="2012-05" db="EMBL/GenBank/DDBJ databases">
        <authorList>
            <person name="Weinstock G."/>
            <person name="Sodergren E."/>
            <person name="Lobos E.A."/>
            <person name="Fulton L."/>
            <person name="Fulton R."/>
            <person name="Courtney L."/>
            <person name="Fronick C."/>
            <person name="O'Laughlin M."/>
            <person name="Godfrey J."/>
            <person name="Wilson R.M."/>
            <person name="Miner T."/>
            <person name="Farmer C."/>
            <person name="Delehaunty K."/>
            <person name="Cordes M."/>
            <person name="Minx P."/>
            <person name="Tomlinson C."/>
            <person name="Chen J."/>
            <person name="Wollam A."/>
            <person name="Pepin K.H."/>
            <person name="Bhonagiri V."/>
            <person name="Zhang X."/>
            <person name="Suruliraj S."/>
            <person name="Warren W."/>
            <person name="Mitreva M."/>
            <person name="Mardis E.R."/>
            <person name="Wilson R.K."/>
        </authorList>
    </citation>
    <scope>NUCLEOTIDE SEQUENCE [LARGE SCALE GENOMIC DNA]</scope>
    <source>
        <strain evidence="2 3">F0037</strain>
    </source>
</reference>